<dbReference type="InterPro" id="IPR005312">
    <property type="entry name" value="DUF1759"/>
</dbReference>
<evidence type="ECO:0000313" key="1">
    <source>
        <dbReference type="EMBL" id="GIY91015.1"/>
    </source>
</evidence>
<reference evidence="1 2" key="1">
    <citation type="submission" date="2021-06" db="EMBL/GenBank/DDBJ databases">
        <title>Caerostris extrusa draft genome.</title>
        <authorList>
            <person name="Kono N."/>
            <person name="Arakawa K."/>
        </authorList>
    </citation>
    <scope>NUCLEOTIDE SEQUENCE [LARGE SCALE GENOMIC DNA]</scope>
</reference>
<gene>
    <name evidence="1" type="primary">AVEN_145721_1</name>
    <name evidence="1" type="ORF">CEXT_148481</name>
</gene>
<keyword evidence="2" id="KW-1185">Reference proteome</keyword>
<dbReference type="AlphaFoldDB" id="A0AAV4X7A0"/>
<evidence type="ECO:0000313" key="2">
    <source>
        <dbReference type="Proteomes" id="UP001054945"/>
    </source>
</evidence>
<dbReference type="Pfam" id="PF05380">
    <property type="entry name" value="Peptidase_A17"/>
    <property type="match status" value="1"/>
</dbReference>
<dbReference type="PANTHER" id="PTHR47331">
    <property type="entry name" value="PHD-TYPE DOMAIN-CONTAINING PROTEIN"/>
    <property type="match status" value="1"/>
</dbReference>
<dbReference type="InterPro" id="IPR021109">
    <property type="entry name" value="Peptidase_aspartic_dom_sf"/>
</dbReference>
<evidence type="ECO:0008006" key="3">
    <source>
        <dbReference type="Google" id="ProtNLM"/>
    </source>
</evidence>
<proteinExistence type="predicted"/>
<dbReference type="Proteomes" id="UP001054945">
    <property type="component" value="Unassembled WGS sequence"/>
</dbReference>
<comment type="caution">
    <text evidence="1">The sequence shown here is derived from an EMBL/GenBank/DDBJ whole genome shotgun (WGS) entry which is preliminary data.</text>
</comment>
<dbReference type="Gene3D" id="2.40.70.10">
    <property type="entry name" value="Acid Proteases"/>
    <property type="match status" value="1"/>
</dbReference>
<dbReference type="EMBL" id="BPLR01017372">
    <property type="protein sequence ID" value="GIY91015.1"/>
    <property type="molecule type" value="Genomic_DNA"/>
</dbReference>
<sequence length="342" mass="38659">MPRLNIPVFHGDYNQWLPFKDLYLGVVHNNKTLTNIQRFQYLHGLLGKGPMAFIQHIPVINISYEEANGFNQRDDSGKYIKIRILLDSGSQACFLSETFAKRHSLNYDSNDRISVTGNSTTTPTTTLQTYEANRCSFGSNSDHGKFHLPHHFVLKNSTTTKFRAVFDCSCKTENSVSLNEMLAVGAKQQRDIFEMLCDFRRGNFAVTADITKLYRQKLWLIKSGWDDILPERLVTDWMEFQNNFNMIKTIQIPRCVSETKAKISLHCFCNASEQAYASLIYCKQKSADGTSVNLPVSKTKVAPIKLISILRLELLGAALLVSLLQAVLTGLDMSIQDSKINA</sequence>
<accession>A0AAV4X7A0</accession>
<dbReference type="InterPro" id="IPR008042">
    <property type="entry name" value="Retrotrans_Pao"/>
</dbReference>
<name>A0AAV4X7A0_CAEEX</name>
<protein>
    <recommendedName>
        <fullName evidence="3">Peptidase aspartic putative domain-containing protein</fullName>
    </recommendedName>
</protein>
<dbReference type="Pfam" id="PF03564">
    <property type="entry name" value="DUF1759"/>
    <property type="match status" value="1"/>
</dbReference>
<organism evidence="1 2">
    <name type="scientific">Caerostris extrusa</name>
    <name type="common">Bark spider</name>
    <name type="synonym">Caerostris bankana</name>
    <dbReference type="NCBI Taxonomy" id="172846"/>
    <lineage>
        <taxon>Eukaryota</taxon>
        <taxon>Metazoa</taxon>
        <taxon>Ecdysozoa</taxon>
        <taxon>Arthropoda</taxon>
        <taxon>Chelicerata</taxon>
        <taxon>Arachnida</taxon>
        <taxon>Araneae</taxon>
        <taxon>Araneomorphae</taxon>
        <taxon>Entelegynae</taxon>
        <taxon>Araneoidea</taxon>
        <taxon>Araneidae</taxon>
        <taxon>Caerostris</taxon>
    </lineage>
</organism>